<keyword evidence="2" id="KW-1185">Reference proteome</keyword>
<reference evidence="1 2" key="1">
    <citation type="journal article" date="2019" name="Sci. Rep.">
        <title>Orb-weaving spider Araneus ventricosus genome elucidates the spidroin gene catalogue.</title>
        <authorList>
            <person name="Kono N."/>
            <person name="Nakamura H."/>
            <person name="Ohtoshi R."/>
            <person name="Moran D.A.P."/>
            <person name="Shinohara A."/>
            <person name="Yoshida Y."/>
            <person name="Fujiwara M."/>
            <person name="Mori M."/>
            <person name="Tomita M."/>
            <person name="Arakawa K."/>
        </authorList>
    </citation>
    <scope>NUCLEOTIDE SEQUENCE [LARGE SCALE GENOMIC DNA]</scope>
</reference>
<proteinExistence type="predicted"/>
<evidence type="ECO:0000313" key="2">
    <source>
        <dbReference type="Proteomes" id="UP000499080"/>
    </source>
</evidence>
<sequence>MAAAILECPISQQRCVVITCDGARKSTLQTSAGREQICLQCRATQSHLSFTSCKGTSANSYGFLPVQCTQFFELRLNVPCPFIIFLEDSCNILHVS</sequence>
<accession>A0A4Y2BQK0</accession>
<dbReference type="AlphaFoldDB" id="A0A4Y2BQK0"/>
<gene>
    <name evidence="1" type="ORF">AVEN_16840_1</name>
</gene>
<organism evidence="1 2">
    <name type="scientific">Araneus ventricosus</name>
    <name type="common">Orbweaver spider</name>
    <name type="synonym">Epeira ventricosa</name>
    <dbReference type="NCBI Taxonomy" id="182803"/>
    <lineage>
        <taxon>Eukaryota</taxon>
        <taxon>Metazoa</taxon>
        <taxon>Ecdysozoa</taxon>
        <taxon>Arthropoda</taxon>
        <taxon>Chelicerata</taxon>
        <taxon>Arachnida</taxon>
        <taxon>Araneae</taxon>
        <taxon>Araneomorphae</taxon>
        <taxon>Entelegynae</taxon>
        <taxon>Araneoidea</taxon>
        <taxon>Araneidae</taxon>
        <taxon>Araneus</taxon>
    </lineage>
</organism>
<evidence type="ECO:0000313" key="1">
    <source>
        <dbReference type="EMBL" id="GBL94328.1"/>
    </source>
</evidence>
<protein>
    <submittedName>
        <fullName evidence="1">Uncharacterized protein</fullName>
    </submittedName>
</protein>
<comment type="caution">
    <text evidence="1">The sequence shown here is derived from an EMBL/GenBank/DDBJ whole genome shotgun (WGS) entry which is preliminary data.</text>
</comment>
<dbReference type="EMBL" id="BGPR01000101">
    <property type="protein sequence ID" value="GBL94328.1"/>
    <property type="molecule type" value="Genomic_DNA"/>
</dbReference>
<name>A0A4Y2BQK0_ARAVE</name>
<dbReference type="Proteomes" id="UP000499080">
    <property type="component" value="Unassembled WGS sequence"/>
</dbReference>